<name>A0A371JGZ5_9FIRM</name>
<organism evidence="2 3">
    <name type="scientific">Lachnotalea glycerini</name>
    <dbReference type="NCBI Taxonomy" id="1763509"/>
    <lineage>
        <taxon>Bacteria</taxon>
        <taxon>Bacillati</taxon>
        <taxon>Bacillota</taxon>
        <taxon>Clostridia</taxon>
        <taxon>Lachnospirales</taxon>
        <taxon>Lachnospiraceae</taxon>
        <taxon>Lachnotalea</taxon>
    </lineage>
</organism>
<feature type="domain" description="HTH cro/C1-type" evidence="1">
    <location>
        <begin position="13"/>
        <end position="68"/>
    </location>
</feature>
<gene>
    <name evidence="2" type="ORF">CG710_006805</name>
</gene>
<dbReference type="GO" id="GO:0003677">
    <property type="term" value="F:DNA binding"/>
    <property type="evidence" value="ECO:0007669"/>
    <property type="project" value="InterPro"/>
</dbReference>
<dbReference type="AlphaFoldDB" id="A0A371JGZ5"/>
<keyword evidence="3" id="KW-1185">Reference proteome</keyword>
<dbReference type="CDD" id="cd00093">
    <property type="entry name" value="HTH_XRE"/>
    <property type="match status" value="1"/>
</dbReference>
<dbReference type="InterPro" id="IPR001387">
    <property type="entry name" value="Cro/C1-type_HTH"/>
</dbReference>
<evidence type="ECO:0000313" key="2">
    <source>
        <dbReference type="EMBL" id="RDY32003.1"/>
    </source>
</evidence>
<dbReference type="SMART" id="SM00530">
    <property type="entry name" value="HTH_XRE"/>
    <property type="match status" value="1"/>
</dbReference>
<dbReference type="OrthoDB" id="371153at2"/>
<proteinExistence type="predicted"/>
<dbReference type="EMBL" id="NOKA02000007">
    <property type="protein sequence ID" value="RDY32003.1"/>
    <property type="molecule type" value="Genomic_DNA"/>
</dbReference>
<protein>
    <submittedName>
        <fullName evidence="2">XRE family transcriptional regulator</fullName>
    </submittedName>
</protein>
<dbReference type="Pfam" id="PF01381">
    <property type="entry name" value="HTH_3"/>
    <property type="match status" value="1"/>
</dbReference>
<comment type="caution">
    <text evidence="2">The sequence shown here is derived from an EMBL/GenBank/DDBJ whole genome shotgun (WGS) entry which is preliminary data.</text>
</comment>
<dbReference type="PROSITE" id="PS50943">
    <property type="entry name" value="HTH_CROC1"/>
    <property type="match status" value="1"/>
</dbReference>
<evidence type="ECO:0000259" key="1">
    <source>
        <dbReference type="PROSITE" id="PS50943"/>
    </source>
</evidence>
<dbReference type="RefSeq" id="WP_094377237.1">
    <property type="nucleotide sequence ID" value="NZ_NOKA02000007.1"/>
</dbReference>
<dbReference type="InterPro" id="IPR010982">
    <property type="entry name" value="Lambda_DNA-bd_dom_sf"/>
</dbReference>
<dbReference type="Proteomes" id="UP000216411">
    <property type="component" value="Unassembled WGS sequence"/>
</dbReference>
<evidence type="ECO:0000313" key="3">
    <source>
        <dbReference type="Proteomes" id="UP000216411"/>
    </source>
</evidence>
<accession>A0A371JGZ5</accession>
<sequence>MHYFDNKQYGQRIKKIRELRKIEPEDLAEAVGYTDERSIRRLESGSSSGGIDKLMELSQTLEVSTDYLLFGEEKNNVNCKITEFLADKSIAEQEFALKMLESLFENKKMLTE</sequence>
<dbReference type="Gene3D" id="1.10.260.40">
    <property type="entry name" value="lambda repressor-like DNA-binding domains"/>
    <property type="match status" value="1"/>
</dbReference>
<dbReference type="SUPFAM" id="SSF47413">
    <property type="entry name" value="lambda repressor-like DNA-binding domains"/>
    <property type="match status" value="1"/>
</dbReference>
<reference evidence="2 3" key="1">
    <citation type="journal article" date="2017" name="Genome Announc.">
        <title>Draft Genome Sequence of a Sporulating and Motile Strain of Lachnotalea glycerini Isolated from Water in Quebec City, Canada.</title>
        <authorList>
            <person name="Maheux A.F."/>
            <person name="Boudreau D.K."/>
            <person name="Berube E."/>
            <person name="Boissinot M."/>
            <person name="Raymond F."/>
            <person name="Brodeur S."/>
            <person name="Corbeil J."/>
            <person name="Isabel S."/>
            <person name="Omar R.F."/>
            <person name="Bergeron M.G."/>
        </authorList>
    </citation>
    <scope>NUCLEOTIDE SEQUENCE [LARGE SCALE GENOMIC DNA]</scope>
    <source>
        <strain evidence="2 3">CCRI-19302</strain>
    </source>
</reference>